<dbReference type="SUPFAM" id="SSF141868">
    <property type="entry name" value="EAL domain-like"/>
    <property type="match status" value="1"/>
</dbReference>
<feature type="domain" description="EAL" evidence="3">
    <location>
        <begin position="436"/>
        <end position="691"/>
    </location>
</feature>
<dbReference type="Gene3D" id="3.30.70.270">
    <property type="match status" value="1"/>
</dbReference>
<evidence type="ECO:0000313" key="7">
    <source>
        <dbReference type="Proteomes" id="UP000013243"/>
    </source>
</evidence>
<protein>
    <submittedName>
        <fullName evidence="6">Diguanylate phosphodiesterase</fullName>
    </submittedName>
</protein>
<dbReference type="Proteomes" id="UP000013243">
    <property type="component" value="Plasmid unnamed1"/>
</dbReference>
<proteinExistence type="predicted"/>
<dbReference type="InterPro" id="IPR001633">
    <property type="entry name" value="EAL_dom"/>
</dbReference>
<dbReference type="CDD" id="cd01949">
    <property type="entry name" value="GGDEF"/>
    <property type="match status" value="1"/>
</dbReference>
<dbReference type="GO" id="GO:0007165">
    <property type="term" value="P:signal transduction"/>
    <property type="evidence" value="ECO:0007669"/>
    <property type="project" value="InterPro"/>
</dbReference>
<dbReference type="GO" id="GO:0016020">
    <property type="term" value="C:membrane"/>
    <property type="evidence" value="ECO:0007669"/>
    <property type="project" value="InterPro"/>
</dbReference>
<keyword evidence="2" id="KW-1133">Transmembrane helix</keyword>
<dbReference type="SUPFAM" id="SSF158472">
    <property type="entry name" value="HAMP domain-like"/>
    <property type="match status" value="1"/>
</dbReference>
<sequence>MSIKRRILGPIVLLIVIGIVGAFWVSLAAIRTQNAIQDADTTTMRTLQATERAQRIRVEIEDQLSQFLEFNTVETPARVNRNHQRFVTAFRNVWQELRAAPGSPKQIEMVAQVEEQFEAWNTEATIALGLLTDTHIPSHNRLDHLARRLELALVALEQEVRLSAANANQDARQRYVQQVVVVFISMIVIFLVAGSTFIGFGSQLVRSLTQLAAAMERIRSGDFDTPVSYVDRRDEVGKIARGVAAFSYTLRDLSAAKTRIEHLALHDQLTNLPNRRALQEYLEHCFDLAPSSEHRVAVLHVDLDRFKQINDLMGHAAGDEILRHAARAMQQQIGADDLTARVGGDEFVIVLRQAGTDAQVECIANRIIEAVSQPIEIWGDFVHVGASVGIAFLMAGETDPARILSNADIALYVAKSKGRGRASFYNDATRARFEGNMALLKDLRCGLDNGEITAFFQPQVDGVTGEVIGFEALARWRHPERGMLDPGVFITLAFEHGLGDRLTERIVSDAIAALLEWRARGLPAPSVSVNFSAKQLRDGGLVEYLDDTLFAAALEPEDIAIEVLESVLFSDGVDPALNTIAQLQKRGYKIELDDFGTGHASISNLRRFKVDGIKLDKDFVAGVDQDAEQEVILRTMIDLCRNLDIVCLAEGVETEAEKNKLISLGCSRFQGYGVARPMPQDAVTEWLETQYGRHTTAKAG</sequence>
<gene>
    <name evidence="6" type="ORF">K529_019135</name>
</gene>
<keyword evidence="2" id="KW-0472">Membrane</keyword>
<accession>A0A1B1A8L2</accession>
<reference evidence="6 7" key="1">
    <citation type="journal article" date="2016" name="ISME J.">
        <title>Global occurrence and heterogeneity of the Roseobacter-clade species Ruegeria mobilis.</title>
        <authorList>
            <person name="Sonnenschein E."/>
            <person name="Gram L."/>
        </authorList>
    </citation>
    <scope>NUCLEOTIDE SEQUENCE [LARGE SCALE GENOMIC DNA]</scope>
    <source>
        <strain evidence="6 7">F1926</strain>
        <plasmid evidence="6 7">unnamed1</plasmid>
    </source>
</reference>
<dbReference type="AlphaFoldDB" id="A0A1B1A8L2"/>
<feature type="transmembrane region" description="Helical" evidence="2">
    <location>
        <begin position="7"/>
        <end position="27"/>
    </location>
</feature>
<dbReference type="PROSITE" id="PS50883">
    <property type="entry name" value="EAL"/>
    <property type="match status" value="1"/>
</dbReference>
<feature type="transmembrane region" description="Helical" evidence="2">
    <location>
        <begin position="179"/>
        <end position="200"/>
    </location>
</feature>
<dbReference type="PANTHER" id="PTHR44757">
    <property type="entry name" value="DIGUANYLATE CYCLASE DGCP"/>
    <property type="match status" value="1"/>
</dbReference>
<dbReference type="SUPFAM" id="SSF55073">
    <property type="entry name" value="Nucleotide cyclase"/>
    <property type="match status" value="1"/>
</dbReference>
<dbReference type="FunFam" id="3.30.70.270:FF:000001">
    <property type="entry name" value="Diguanylate cyclase domain protein"/>
    <property type="match status" value="1"/>
</dbReference>
<evidence type="ECO:0000313" key="6">
    <source>
        <dbReference type="EMBL" id="ANP42880.1"/>
    </source>
</evidence>
<organism evidence="6 7">
    <name type="scientific">Tritonibacter mobilis F1926</name>
    <dbReference type="NCBI Taxonomy" id="1265309"/>
    <lineage>
        <taxon>Bacteria</taxon>
        <taxon>Pseudomonadati</taxon>
        <taxon>Pseudomonadota</taxon>
        <taxon>Alphaproteobacteria</taxon>
        <taxon>Rhodobacterales</taxon>
        <taxon>Paracoccaceae</taxon>
        <taxon>Tritonibacter</taxon>
    </lineage>
</organism>
<dbReference type="CDD" id="cd06225">
    <property type="entry name" value="HAMP"/>
    <property type="match status" value="1"/>
</dbReference>
<dbReference type="OrthoDB" id="9814202at2"/>
<dbReference type="InterPro" id="IPR029787">
    <property type="entry name" value="Nucleotide_cyclase"/>
</dbReference>
<dbReference type="EMBL" id="CP015231">
    <property type="protein sequence ID" value="ANP42880.1"/>
    <property type="molecule type" value="Genomic_DNA"/>
</dbReference>
<evidence type="ECO:0000256" key="1">
    <source>
        <dbReference type="SAM" id="Coils"/>
    </source>
</evidence>
<dbReference type="PROSITE" id="PS50885">
    <property type="entry name" value="HAMP"/>
    <property type="match status" value="1"/>
</dbReference>
<dbReference type="PANTHER" id="PTHR44757:SF2">
    <property type="entry name" value="BIOFILM ARCHITECTURE MAINTENANCE PROTEIN MBAA"/>
    <property type="match status" value="1"/>
</dbReference>
<dbReference type="PROSITE" id="PS50887">
    <property type="entry name" value="GGDEF"/>
    <property type="match status" value="1"/>
</dbReference>
<dbReference type="InterPro" id="IPR000160">
    <property type="entry name" value="GGDEF_dom"/>
</dbReference>
<dbReference type="Gene3D" id="6.10.340.10">
    <property type="match status" value="1"/>
</dbReference>
<keyword evidence="6" id="KW-0614">Plasmid</keyword>
<dbReference type="SMART" id="SM00052">
    <property type="entry name" value="EAL"/>
    <property type="match status" value="1"/>
</dbReference>
<dbReference type="CDD" id="cd01948">
    <property type="entry name" value="EAL"/>
    <property type="match status" value="1"/>
</dbReference>
<dbReference type="NCBIfam" id="TIGR00254">
    <property type="entry name" value="GGDEF"/>
    <property type="match status" value="1"/>
</dbReference>
<dbReference type="GO" id="GO:0003824">
    <property type="term" value="F:catalytic activity"/>
    <property type="evidence" value="ECO:0007669"/>
    <property type="project" value="UniProtKB-ARBA"/>
</dbReference>
<dbReference type="GeneID" id="28251995"/>
<name>A0A1B1A8L2_9RHOB</name>
<evidence type="ECO:0000259" key="3">
    <source>
        <dbReference type="PROSITE" id="PS50883"/>
    </source>
</evidence>
<keyword evidence="1" id="KW-0175">Coiled coil</keyword>
<dbReference type="Gene3D" id="3.20.20.450">
    <property type="entry name" value="EAL domain"/>
    <property type="match status" value="1"/>
</dbReference>
<dbReference type="Pfam" id="PF00563">
    <property type="entry name" value="EAL"/>
    <property type="match status" value="1"/>
</dbReference>
<geneLocation type="plasmid" evidence="6 7">
    <name>unnamed1</name>
</geneLocation>
<dbReference type="InterPro" id="IPR052155">
    <property type="entry name" value="Biofilm_reg_signaling"/>
</dbReference>
<feature type="domain" description="GGDEF" evidence="5">
    <location>
        <begin position="294"/>
        <end position="427"/>
    </location>
</feature>
<dbReference type="InterPro" id="IPR003660">
    <property type="entry name" value="HAMP_dom"/>
</dbReference>
<dbReference type="KEGG" id="rmb:K529_019135"/>
<keyword evidence="2" id="KW-0812">Transmembrane</keyword>
<evidence type="ECO:0000259" key="5">
    <source>
        <dbReference type="PROSITE" id="PS50887"/>
    </source>
</evidence>
<dbReference type="SMART" id="SM00304">
    <property type="entry name" value="HAMP"/>
    <property type="match status" value="1"/>
</dbReference>
<dbReference type="SMART" id="SM00267">
    <property type="entry name" value="GGDEF"/>
    <property type="match status" value="1"/>
</dbReference>
<dbReference type="InterPro" id="IPR035919">
    <property type="entry name" value="EAL_sf"/>
</dbReference>
<dbReference type="InterPro" id="IPR043128">
    <property type="entry name" value="Rev_trsase/Diguanyl_cyclase"/>
</dbReference>
<feature type="coiled-coil region" evidence="1">
    <location>
        <begin position="139"/>
        <end position="166"/>
    </location>
</feature>
<dbReference type="RefSeq" id="WP_005649630.1">
    <property type="nucleotide sequence ID" value="NZ_CP015231.1"/>
</dbReference>
<dbReference type="Pfam" id="PF00990">
    <property type="entry name" value="GGDEF"/>
    <property type="match status" value="1"/>
</dbReference>
<dbReference type="Pfam" id="PF00672">
    <property type="entry name" value="HAMP"/>
    <property type="match status" value="1"/>
</dbReference>
<feature type="domain" description="HAMP" evidence="4">
    <location>
        <begin position="202"/>
        <end position="255"/>
    </location>
</feature>
<evidence type="ECO:0000256" key="2">
    <source>
        <dbReference type="SAM" id="Phobius"/>
    </source>
</evidence>
<evidence type="ECO:0000259" key="4">
    <source>
        <dbReference type="PROSITE" id="PS50885"/>
    </source>
</evidence>